<protein>
    <submittedName>
        <fullName evidence="1">Uncharacterized protein</fullName>
    </submittedName>
</protein>
<proteinExistence type="predicted"/>
<dbReference type="RefSeq" id="WP_327788554.1">
    <property type="nucleotide sequence ID" value="NZ_JARGEQ010000073.1"/>
</dbReference>
<evidence type="ECO:0000313" key="2">
    <source>
        <dbReference type="Proteomes" id="UP001301140"/>
    </source>
</evidence>
<gene>
    <name evidence="1" type="ORF">PZ740_07050</name>
</gene>
<organism evidence="1 2">
    <name type="scientific">Marinimicrococcus flavescens</name>
    <dbReference type="NCBI Taxonomy" id="3031815"/>
    <lineage>
        <taxon>Bacteria</taxon>
        <taxon>Pseudomonadati</taxon>
        <taxon>Pseudomonadota</taxon>
        <taxon>Alphaproteobacteria</taxon>
        <taxon>Geminicoccales</taxon>
        <taxon>Geminicoccaceae</taxon>
        <taxon>Marinimicrococcus</taxon>
    </lineage>
</organism>
<sequence length="98" mass="10161">MATRPVKAVSGDTFYLDVEGTIDDPALQCFAGCVRELAPVIAQSAVRHGHGATLAALVAIAANRAIDVGAGVLIAEAFRHSAEMLDAHARRAPAARRA</sequence>
<comment type="caution">
    <text evidence="1">The sequence shown here is derived from an EMBL/GenBank/DDBJ whole genome shotgun (WGS) entry which is preliminary data.</text>
</comment>
<reference evidence="1 2" key="1">
    <citation type="submission" date="2023-03" db="EMBL/GenBank/DDBJ databases">
        <title>YIM 152171 draft genome.</title>
        <authorList>
            <person name="Yang Z."/>
        </authorList>
    </citation>
    <scope>NUCLEOTIDE SEQUENCE [LARGE SCALE GENOMIC DNA]</scope>
    <source>
        <strain evidence="1 2">YIM 152171</strain>
    </source>
</reference>
<keyword evidence="2" id="KW-1185">Reference proteome</keyword>
<dbReference type="EMBL" id="JARGEQ010000073">
    <property type="protein sequence ID" value="MDF1586138.1"/>
    <property type="molecule type" value="Genomic_DNA"/>
</dbReference>
<evidence type="ECO:0000313" key="1">
    <source>
        <dbReference type="EMBL" id="MDF1586138.1"/>
    </source>
</evidence>
<dbReference type="Proteomes" id="UP001301140">
    <property type="component" value="Unassembled WGS sequence"/>
</dbReference>
<dbReference type="AlphaFoldDB" id="A0AAP3XQ03"/>
<name>A0AAP3XQ03_9PROT</name>
<accession>A0AAP3XQ03</accession>